<dbReference type="GO" id="GO:0016787">
    <property type="term" value="F:hydrolase activity"/>
    <property type="evidence" value="ECO:0007669"/>
    <property type="project" value="UniProtKB-KW"/>
</dbReference>
<protein>
    <submittedName>
        <fullName evidence="3">Alpha/beta hydrolase</fullName>
    </submittedName>
</protein>
<dbReference type="InterPro" id="IPR050266">
    <property type="entry name" value="AB_hydrolase_sf"/>
</dbReference>
<dbReference type="InterPro" id="IPR000073">
    <property type="entry name" value="AB_hydrolase_1"/>
</dbReference>
<gene>
    <name evidence="3" type="ORF">Pma05_43270</name>
</gene>
<keyword evidence="3" id="KW-0378">Hydrolase</keyword>
<comment type="caution">
    <text evidence="3">The sequence shown here is derived from an EMBL/GenBank/DDBJ whole genome shotgun (WGS) entry which is preliminary data.</text>
</comment>
<evidence type="ECO:0000313" key="3">
    <source>
        <dbReference type="EMBL" id="GIG97754.1"/>
    </source>
</evidence>
<keyword evidence="4" id="KW-1185">Reference proteome</keyword>
<dbReference type="PRINTS" id="PR00111">
    <property type="entry name" value="ABHYDROLASE"/>
</dbReference>
<dbReference type="EMBL" id="BONX01000029">
    <property type="protein sequence ID" value="GIG97754.1"/>
    <property type="molecule type" value="Genomic_DNA"/>
</dbReference>
<dbReference type="SUPFAM" id="SSF53474">
    <property type="entry name" value="alpha/beta-Hydrolases"/>
    <property type="match status" value="1"/>
</dbReference>
<dbReference type="Proteomes" id="UP000621500">
    <property type="component" value="Unassembled WGS sequence"/>
</dbReference>
<name>A0ABQ4ESX4_9ACTN</name>
<accession>A0ABQ4ESX4</accession>
<dbReference type="Pfam" id="PF12697">
    <property type="entry name" value="Abhydrolase_6"/>
    <property type="match status" value="1"/>
</dbReference>
<organism evidence="3 4">
    <name type="scientific">Plantactinospora mayteni</name>
    <dbReference type="NCBI Taxonomy" id="566021"/>
    <lineage>
        <taxon>Bacteria</taxon>
        <taxon>Bacillati</taxon>
        <taxon>Actinomycetota</taxon>
        <taxon>Actinomycetes</taxon>
        <taxon>Micromonosporales</taxon>
        <taxon>Micromonosporaceae</taxon>
        <taxon>Plantactinospora</taxon>
    </lineage>
</organism>
<dbReference type="PANTHER" id="PTHR43798">
    <property type="entry name" value="MONOACYLGLYCEROL LIPASE"/>
    <property type="match status" value="1"/>
</dbReference>
<reference evidence="3 4" key="1">
    <citation type="submission" date="2021-01" db="EMBL/GenBank/DDBJ databases">
        <title>Whole genome shotgun sequence of Plantactinospora mayteni NBRC 109088.</title>
        <authorList>
            <person name="Komaki H."/>
            <person name="Tamura T."/>
        </authorList>
    </citation>
    <scope>NUCLEOTIDE SEQUENCE [LARGE SCALE GENOMIC DNA]</scope>
    <source>
        <strain evidence="3 4">NBRC 109088</strain>
    </source>
</reference>
<dbReference type="InterPro" id="IPR029058">
    <property type="entry name" value="AB_hydrolase_fold"/>
</dbReference>
<dbReference type="PANTHER" id="PTHR43798:SF33">
    <property type="entry name" value="HYDROLASE, PUTATIVE (AFU_ORTHOLOGUE AFUA_2G14860)-RELATED"/>
    <property type="match status" value="1"/>
</dbReference>
<dbReference type="Gene3D" id="3.40.50.1820">
    <property type="entry name" value="alpha/beta hydrolase"/>
    <property type="match status" value="1"/>
</dbReference>
<feature type="region of interest" description="Disordered" evidence="1">
    <location>
        <begin position="1"/>
        <end position="25"/>
    </location>
</feature>
<evidence type="ECO:0000259" key="2">
    <source>
        <dbReference type="Pfam" id="PF12697"/>
    </source>
</evidence>
<evidence type="ECO:0000313" key="4">
    <source>
        <dbReference type="Proteomes" id="UP000621500"/>
    </source>
</evidence>
<feature type="domain" description="AB hydrolase-1" evidence="2">
    <location>
        <begin position="35"/>
        <end position="271"/>
    </location>
</feature>
<sequence length="281" mass="28740">MSTASGGRLLGMTDGDPATRDPRVALGGGTGQPVLLLLHGMGATGAVWRGWAGLLADRWPGRWLAPDLPGHGGSAPLDRYSFASFADGLAGLFAPGDRVVVFGHSLGGAVGLALAGRGSDESTGTGPGWAVEAVVGLGVKVGWTAEEVARAAALAARPVAWYDSRAEAVQRYLRVSGLLGLVEPDDPMVDAGIVPAEDGRWRLAMDPCAFGVGAPEMGSLLAAVSVPVLLARGERDPMVGDDELARLGVASRTLSGLGHNAHVEDPAAALALLEWFVAVRS</sequence>
<proteinExistence type="predicted"/>
<evidence type="ECO:0000256" key="1">
    <source>
        <dbReference type="SAM" id="MobiDB-lite"/>
    </source>
</evidence>